<accession>A0A8T0XL54</accession>
<dbReference type="Proteomes" id="UP000823388">
    <property type="component" value="Chromosome 1K"/>
</dbReference>
<dbReference type="AlphaFoldDB" id="A0A8T0XL54"/>
<organism evidence="2 3">
    <name type="scientific">Panicum virgatum</name>
    <name type="common">Blackwell switchgrass</name>
    <dbReference type="NCBI Taxonomy" id="38727"/>
    <lineage>
        <taxon>Eukaryota</taxon>
        <taxon>Viridiplantae</taxon>
        <taxon>Streptophyta</taxon>
        <taxon>Embryophyta</taxon>
        <taxon>Tracheophyta</taxon>
        <taxon>Spermatophyta</taxon>
        <taxon>Magnoliopsida</taxon>
        <taxon>Liliopsida</taxon>
        <taxon>Poales</taxon>
        <taxon>Poaceae</taxon>
        <taxon>PACMAD clade</taxon>
        <taxon>Panicoideae</taxon>
        <taxon>Panicodae</taxon>
        <taxon>Paniceae</taxon>
        <taxon>Panicinae</taxon>
        <taxon>Panicum</taxon>
        <taxon>Panicum sect. Hiantes</taxon>
    </lineage>
</organism>
<evidence type="ECO:0000313" key="3">
    <source>
        <dbReference type="Proteomes" id="UP000823388"/>
    </source>
</evidence>
<reference evidence="2" key="1">
    <citation type="submission" date="2020-05" db="EMBL/GenBank/DDBJ databases">
        <title>WGS assembly of Panicum virgatum.</title>
        <authorList>
            <person name="Lovell J.T."/>
            <person name="Jenkins J."/>
            <person name="Shu S."/>
            <person name="Juenger T.E."/>
            <person name="Schmutz J."/>
        </authorList>
    </citation>
    <scope>NUCLEOTIDE SEQUENCE</scope>
    <source>
        <strain evidence="2">AP13</strain>
    </source>
</reference>
<dbReference type="PANTHER" id="PTHR34835">
    <property type="entry name" value="OS07G0283600 PROTEIN-RELATED"/>
    <property type="match status" value="1"/>
</dbReference>
<evidence type="ECO:0000313" key="2">
    <source>
        <dbReference type="EMBL" id="KAG2660207.1"/>
    </source>
</evidence>
<name>A0A8T0XL54_PANVG</name>
<gene>
    <name evidence="2" type="ORF">PVAP13_1KG412915</name>
</gene>
<comment type="caution">
    <text evidence="2">The sequence shown here is derived from an EMBL/GenBank/DDBJ whole genome shotgun (WGS) entry which is preliminary data.</text>
</comment>
<keyword evidence="3" id="KW-1185">Reference proteome</keyword>
<sequence>MARKRPKEFIDLDNSQDSYGLDSEDLSAYLSDSESNDFEDSEYHELKVLKRQLAKTISLEEAKKQKSAKRPKEVFTRFSVSSFSSILDALTPENREVIENSGLGSLLLFQKCYVPNKFVKWVAELVNYRSADIVVDGKVISLTKESVHLVLGLPMGDKHFPSDPSGGKAIFFANKILKHQTQSDEDLIICFILVAMNSFLCPNTSSVRSYRYFGIFEDINNLNQYDWCGYILDWLLDCVKSFNRGKSISSGFGGSLGGCLYYLAVNSIPRITVWKDSMIQTYAQLDMKSPGSYGYHPLLDDLRFLYNPMCVNIDSHFAENLDQFSGRKLPDSLKASICKLIQNYLFNSGVSVKLDVNHVSAMPDSLKSVLCKLLNHVYSIDSRIENLVLDLLKLIANAYENND</sequence>
<feature type="non-terminal residue" evidence="2">
    <location>
        <position position="403"/>
    </location>
</feature>
<dbReference type="EMBL" id="CM029037">
    <property type="protein sequence ID" value="KAG2660207.1"/>
    <property type="molecule type" value="Genomic_DNA"/>
</dbReference>
<evidence type="ECO:0000256" key="1">
    <source>
        <dbReference type="SAM" id="MobiDB-lite"/>
    </source>
</evidence>
<protein>
    <submittedName>
        <fullName evidence="2">Uncharacterized protein</fullName>
    </submittedName>
</protein>
<proteinExistence type="predicted"/>
<feature type="region of interest" description="Disordered" evidence="1">
    <location>
        <begin position="1"/>
        <end position="20"/>
    </location>
</feature>
<dbReference type="PANTHER" id="PTHR34835:SF60">
    <property type="entry name" value="OS10G0490300 PROTEIN"/>
    <property type="match status" value="1"/>
</dbReference>